<keyword evidence="6 7" id="KW-0694">RNA-binding</keyword>
<keyword evidence="5 7" id="KW-0949">S-adenosyl-L-methionine</keyword>
<evidence type="ECO:0000256" key="6">
    <source>
        <dbReference type="ARBA" id="ARBA00022884"/>
    </source>
</evidence>
<evidence type="ECO:0000313" key="11">
    <source>
        <dbReference type="Proteomes" id="UP000013378"/>
    </source>
</evidence>
<evidence type="ECO:0000256" key="3">
    <source>
        <dbReference type="ARBA" id="ARBA00022603"/>
    </source>
</evidence>
<evidence type="ECO:0000256" key="4">
    <source>
        <dbReference type="ARBA" id="ARBA00022679"/>
    </source>
</evidence>
<evidence type="ECO:0000259" key="9">
    <source>
        <dbReference type="SMART" id="SM00650"/>
    </source>
</evidence>
<dbReference type="GO" id="GO:0005829">
    <property type="term" value="C:cytosol"/>
    <property type="evidence" value="ECO:0007669"/>
    <property type="project" value="TreeGrafter"/>
</dbReference>
<dbReference type="PROSITE" id="PS01131">
    <property type="entry name" value="RRNA_A_DIMETH"/>
    <property type="match status" value="1"/>
</dbReference>
<dbReference type="RefSeq" id="WP_006314051.1">
    <property type="nucleotide sequence ID" value="NZ_ARZA01000193.1"/>
</dbReference>
<feature type="binding site" evidence="7 8">
    <location>
        <position position="102"/>
    </location>
    <ligand>
        <name>S-adenosyl-L-methionine</name>
        <dbReference type="ChEBI" id="CHEBI:59789"/>
    </ligand>
</feature>
<dbReference type="STRING" id="1304284.L21TH_1685"/>
<dbReference type="Gene3D" id="3.40.50.150">
    <property type="entry name" value="Vaccinia Virus protein VP39"/>
    <property type="match status" value="1"/>
</dbReference>
<keyword evidence="3 7" id="KW-0489">Methyltransferase</keyword>
<dbReference type="SUPFAM" id="SSF53335">
    <property type="entry name" value="S-adenosyl-L-methionine-dependent methyltransferases"/>
    <property type="match status" value="1"/>
</dbReference>
<sequence length="288" mass="32527">MDKRLYSPKATKEIIEKYGFKFSKSFGQNFLIDKNILDKICEGANITKEDGVIEIGPGIGTLTQELCERAGKVVAVELDNRLIPILDETLFSYDNVKVIQGDILKIDIEDLIKTEFDNKKVKVVANLPYYITTPIIMKLLEERYNIEKIVVMIQKEVAMRIQAAPGGKDYGALSIAAQYYSNPQIIANVPKNVFIPKPKVDSAVIMLDVYSKPKFNVKDEKLLFKVVKAAFSKRRKTLVNALSSGGLGLEKDQIREILSKHDIDHRIRGEKLSIEDFIKISDAIYSIQ</sequence>
<dbReference type="InterPro" id="IPR023165">
    <property type="entry name" value="rRNA_Ade_diMease-like_C"/>
</dbReference>
<proteinExistence type="inferred from homology"/>
<feature type="binding site" evidence="7 8">
    <location>
        <position position="56"/>
    </location>
    <ligand>
        <name>S-adenosyl-L-methionine</name>
        <dbReference type="ChEBI" id="CHEBI:59789"/>
    </ligand>
</feature>
<keyword evidence="2 7" id="KW-0698">rRNA processing</keyword>
<dbReference type="Gene3D" id="1.10.8.100">
    <property type="entry name" value="Ribosomal RNA adenine dimethylase-like, domain 2"/>
    <property type="match status" value="1"/>
</dbReference>
<dbReference type="InterPro" id="IPR029063">
    <property type="entry name" value="SAM-dependent_MTases_sf"/>
</dbReference>
<dbReference type="InterPro" id="IPR020596">
    <property type="entry name" value="rRNA_Ade_Mease_Trfase_CS"/>
</dbReference>
<dbReference type="FunFam" id="3.40.50.150:FF:000023">
    <property type="entry name" value="Ribosomal RNA small subunit methyltransferase A"/>
    <property type="match status" value="1"/>
</dbReference>
<comment type="caution">
    <text evidence="10">The sequence shown here is derived from an EMBL/GenBank/DDBJ whole genome shotgun (WGS) entry which is preliminary data.</text>
</comment>
<evidence type="ECO:0000313" key="10">
    <source>
        <dbReference type="EMBL" id="EOD00282.1"/>
    </source>
</evidence>
<dbReference type="eggNOG" id="COG0030">
    <property type="taxonomic scope" value="Bacteria"/>
</dbReference>
<evidence type="ECO:0000256" key="1">
    <source>
        <dbReference type="ARBA" id="ARBA00022490"/>
    </source>
</evidence>
<accession>R1AUF0</accession>
<dbReference type="GO" id="GO:0052908">
    <property type="term" value="F:16S rRNA (adenine(1518)-N(6)/adenine(1519)-N(6))-dimethyltransferase activity"/>
    <property type="evidence" value="ECO:0007669"/>
    <property type="project" value="UniProtKB-EC"/>
</dbReference>
<comment type="similarity">
    <text evidence="7">Belongs to the class I-like SAM-binding methyltransferase superfamily. rRNA adenine N(6)-methyltransferase family. RsmA subfamily.</text>
</comment>
<dbReference type="CDD" id="cd02440">
    <property type="entry name" value="AdoMet_MTases"/>
    <property type="match status" value="1"/>
</dbReference>
<evidence type="ECO:0000256" key="5">
    <source>
        <dbReference type="ARBA" id="ARBA00022691"/>
    </source>
</evidence>
<dbReference type="OrthoDB" id="9814755at2"/>
<protein>
    <recommendedName>
        <fullName evidence="7">Ribosomal RNA small subunit methyltransferase A</fullName>
        <ecNumber evidence="7">2.1.1.182</ecNumber>
    </recommendedName>
    <alternativeName>
        <fullName evidence="7">16S rRNA (adenine(1518)-N(6)/adenine(1519)-N(6))-dimethyltransferase</fullName>
    </alternativeName>
    <alternativeName>
        <fullName evidence="7">16S rRNA dimethyladenosine transferase</fullName>
    </alternativeName>
    <alternativeName>
        <fullName evidence="7">16S rRNA dimethylase</fullName>
    </alternativeName>
    <alternativeName>
        <fullName evidence="7">S-adenosylmethionine-6-N', N'-adenosyl(rRNA) dimethyltransferase</fullName>
    </alternativeName>
</protein>
<evidence type="ECO:0000256" key="8">
    <source>
        <dbReference type="PROSITE-ProRule" id="PRU01026"/>
    </source>
</evidence>
<comment type="function">
    <text evidence="7">Specifically dimethylates two adjacent adenosines (A1518 and A1519) in the loop of a conserved hairpin near the 3'-end of 16S rRNA in the 30S particle. May play a critical role in biogenesis of 30S subunits.</text>
</comment>
<dbReference type="InterPro" id="IPR001737">
    <property type="entry name" value="KsgA/Erm"/>
</dbReference>
<dbReference type="Proteomes" id="UP000013378">
    <property type="component" value="Unassembled WGS sequence"/>
</dbReference>
<dbReference type="PROSITE" id="PS51689">
    <property type="entry name" value="SAM_RNA_A_N6_MT"/>
    <property type="match status" value="1"/>
</dbReference>
<keyword evidence="1 7" id="KW-0963">Cytoplasm</keyword>
<comment type="catalytic activity">
    <reaction evidence="7">
        <text>adenosine(1518)/adenosine(1519) in 16S rRNA + 4 S-adenosyl-L-methionine = N(6)-dimethyladenosine(1518)/N(6)-dimethyladenosine(1519) in 16S rRNA + 4 S-adenosyl-L-homocysteine + 4 H(+)</text>
        <dbReference type="Rhea" id="RHEA:19609"/>
        <dbReference type="Rhea" id="RHEA-COMP:10232"/>
        <dbReference type="Rhea" id="RHEA-COMP:10233"/>
        <dbReference type="ChEBI" id="CHEBI:15378"/>
        <dbReference type="ChEBI" id="CHEBI:57856"/>
        <dbReference type="ChEBI" id="CHEBI:59789"/>
        <dbReference type="ChEBI" id="CHEBI:74411"/>
        <dbReference type="ChEBI" id="CHEBI:74493"/>
        <dbReference type="EC" id="2.1.1.182"/>
    </reaction>
</comment>
<name>R1AUF0_9FIRM</name>
<feature type="binding site" evidence="7 8">
    <location>
        <position position="29"/>
    </location>
    <ligand>
        <name>S-adenosyl-L-methionine</name>
        <dbReference type="ChEBI" id="CHEBI:59789"/>
    </ligand>
</feature>
<dbReference type="PANTHER" id="PTHR11727">
    <property type="entry name" value="DIMETHYLADENOSINE TRANSFERASE"/>
    <property type="match status" value="1"/>
</dbReference>
<dbReference type="PANTHER" id="PTHR11727:SF7">
    <property type="entry name" value="DIMETHYLADENOSINE TRANSFERASE-RELATED"/>
    <property type="match status" value="1"/>
</dbReference>
<dbReference type="EMBL" id="ARZA01000193">
    <property type="protein sequence ID" value="EOD00282.1"/>
    <property type="molecule type" value="Genomic_DNA"/>
</dbReference>
<dbReference type="InterPro" id="IPR020598">
    <property type="entry name" value="rRNA_Ade_methylase_Trfase_N"/>
</dbReference>
<dbReference type="Pfam" id="PF00398">
    <property type="entry name" value="RrnaAD"/>
    <property type="match status" value="1"/>
</dbReference>
<comment type="subcellular location">
    <subcellularLocation>
        <location evidence="7">Cytoplasm</location>
    </subcellularLocation>
</comment>
<reference evidence="10 11" key="1">
    <citation type="journal article" date="2015" name="Geomicrobiol. J.">
        <title>Caldisalinibacter kiritimatiensis gen. nov., sp. nov., a moderately thermohalophilic thiosulfate-reducing bacterium from a hypersaline microbial mat.</title>
        <authorList>
            <person name="Ben Hania W."/>
            <person name="Joseph M."/>
            <person name="Fiebig A."/>
            <person name="Bunk B."/>
            <person name="Klenk H.-P."/>
            <person name="Fardeau M.-L."/>
            <person name="Spring S."/>
        </authorList>
    </citation>
    <scope>NUCLEOTIDE SEQUENCE [LARGE SCALE GENOMIC DNA]</scope>
    <source>
        <strain evidence="10 11">L21-TH-D2</strain>
    </source>
</reference>
<gene>
    <name evidence="7" type="primary">rsmA</name>
    <name evidence="7" type="synonym">ksgA</name>
    <name evidence="10" type="ORF">L21TH_1685</name>
</gene>
<keyword evidence="11" id="KW-1185">Reference proteome</keyword>
<keyword evidence="4 7" id="KW-0808">Transferase</keyword>
<dbReference type="NCBIfam" id="TIGR00755">
    <property type="entry name" value="ksgA"/>
    <property type="match status" value="1"/>
</dbReference>
<dbReference type="AlphaFoldDB" id="R1AUF0"/>
<dbReference type="PATRIC" id="fig|1304284.3.peg.1654"/>
<feature type="binding site" evidence="7 8">
    <location>
        <position position="126"/>
    </location>
    <ligand>
        <name>S-adenosyl-L-methionine</name>
        <dbReference type="ChEBI" id="CHEBI:59789"/>
    </ligand>
</feature>
<evidence type="ECO:0000256" key="7">
    <source>
        <dbReference type="HAMAP-Rule" id="MF_00607"/>
    </source>
</evidence>
<feature type="domain" description="Ribosomal RNA adenine methylase transferase N-terminal" evidence="9">
    <location>
        <begin position="36"/>
        <end position="211"/>
    </location>
</feature>
<dbReference type="GO" id="GO:0003723">
    <property type="term" value="F:RNA binding"/>
    <property type="evidence" value="ECO:0007669"/>
    <property type="project" value="UniProtKB-UniRule"/>
</dbReference>
<dbReference type="EC" id="2.1.1.182" evidence="7"/>
<evidence type="ECO:0000256" key="2">
    <source>
        <dbReference type="ARBA" id="ARBA00022552"/>
    </source>
</evidence>
<dbReference type="InterPro" id="IPR011530">
    <property type="entry name" value="rRNA_adenine_dimethylase"/>
</dbReference>
<dbReference type="HAMAP" id="MF_00607">
    <property type="entry name" value="16SrRNA_methyltr_A"/>
    <property type="match status" value="1"/>
</dbReference>
<dbReference type="SMART" id="SM00650">
    <property type="entry name" value="rADc"/>
    <property type="match status" value="1"/>
</dbReference>
<feature type="binding site" evidence="7 8">
    <location>
        <position position="31"/>
    </location>
    <ligand>
        <name>S-adenosyl-L-methionine</name>
        <dbReference type="ChEBI" id="CHEBI:59789"/>
    </ligand>
</feature>
<organism evidence="10 11">
    <name type="scientific">Caldisalinibacter kiritimatiensis</name>
    <dbReference type="NCBI Taxonomy" id="1304284"/>
    <lineage>
        <taxon>Bacteria</taxon>
        <taxon>Bacillati</taxon>
        <taxon>Bacillota</taxon>
        <taxon>Tissierellia</taxon>
        <taxon>Tissierellales</taxon>
        <taxon>Thermohalobacteraceae</taxon>
        <taxon>Caldisalinibacter</taxon>
    </lineage>
</organism>
<feature type="binding site" evidence="7 8">
    <location>
        <position position="77"/>
    </location>
    <ligand>
        <name>S-adenosyl-L-methionine</name>
        <dbReference type="ChEBI" id="CHEBI:59789"/>
    </ligand>
</feature>